<dbReference type="GO" id="GO:0016740">
    <property type="term" value="F:transferase activity"/>
    <property type="evidence" value="ECO:0007669"/>
    <property type="project" value="UniProtKB-KW"/>
</dbReference>
<protein>
    <submittedName>
        <fullName evidence="1">Glycosyltransferase involved in cell wall bisynthesis</fullName>
    </submittedName>
</protein>
<sequence length="373" mass="41125">MFGQNVRVHFVAAPLMARSGVYNSLFDLIEQAQRDGMPWTGTLGMRPDAPGTVREHSAVSTEDLHLHGLPVVSEIREMLASDENYARADWVVTLITQSDMALFIDTMAGRRSRSTWIAYIRGLPWPARGEQSEARRQTMRVLETVALRRAREVWVTTETLAEDVRPWAKPRIVRAGIKALPRMNTSTDAAGPLVWAGRLDVDKRPELFAEICTLSGHSGRIYGDGPMRGQLQASVSGRCEVMGWATPDQMWSGASLFVGTSYREAFGRSAVEASLAGLPVVIGDRYGAARLLVTDPEVAELCIVDSADATEWARVVRRLLDDPDLLRRVAEHVHENALQLTINNSVARISDRISELSASAQQSAALIAHKSED</sequence>
<proteinExistence type="predicted"/>
<dbReference type="AlphaFoldDB" id="A0A1H2JU78"/>
<dbReference type="Pfam" id="PF13692">
    <property type="entry name" value="Glyco_trans_1_4"/>
    <property type="match status" value="1"/>
</dbReference>
<organism evidence="1 2">
    <name type="scientific">Gordonia westfalica</name>
    <dbReference type="NCBI Taxonomy" id="158898"/>
    <lineage>
        <taxon>Bacteria</taxon>
        <taxon>Bacillati</taxon>
        <taxon>Actinomycetota</taxon>
        <taxon>Actinomycetes</taxon>
        <taxon>Mycobacteriales</taxon>
        <taxon>Gordoniaceae</taxon>
        <taxon>Gordonia</taxon>
    </lineage>
</organism>
<evidence type="ECO:0000313" key="2">
    <source>
        <dbReference type="Proteomes" id="UP000183180"/>
    </source>
</evidence>
<keyword evidence="1" id="KW-0808">Transferase</keyword>
<dbReference type="PANTHER" id="PTHR12526:SF627">
    <property type="entry name" value="D-RHAMNOSYLTRANSFERASE WBPZ"/>
    <property type="match status" value="1"/>
</dbReference>
<dbReference type="EMBL" id="FNLM01000034">
    <property type="protein sequence ID" value="SDU59615.1"/>
    <property type="molecule type" value="Genomic_DNA"/>
</dbReference>
<dbReference type="CDD" id="cd03801">
    <property type="entry name" value="GT4_PimA-like"/>
    <property type="match status" value="1"/>
</dbReference>
<gene>
    <name evidence="1" type="ORF">SAMN04488548_1342482</name>
</gene>
<evidence type="ECO:0000313" key="1">
    <source>
        <dbReference type="EMBL" id="SDU59615.1"/>
    </source>
</evidence>
<accession>A0A1H2JU78</accession>
<name>A0A1H2JU78_9ACTN</name>
<dbReference type="PANTHER" id="PTHR12526">
    <property type="entry name" value="GLYCOSYLTRANSFERASE"/>
    <property type="match status" value="1"/>
</dbReference>
<dbReference type="STRING" id="158898.SAMN04488548_1342482"/>
<dbReference type="Proteomes" id="UP000183180">
    <property type="component" value="Unassembled WGS sequence"/>
</dbReference>
<dbReference type="SUPFAM" id="SSF53756">
    <property type="entry name" value="UDP-Glycosyltransferase/glycogen phosphorylase"/>
    <property type="match status" value="1"/>
</dbReference>
<dbReference type="Gene3D" id="3.40.50.2000">
    <property type="entry name" value="Glycogen Phosphorylase B"/>
    <property type="match status" value="1"/>
</dbReference>
<reference evidence="1 2" key="1">
    <citation type="submission" date="2016-10" db="EMBL/GenBank/DDBJ databases">
        <authorList>
            <person name="de Groot N.N."/>
        </authorList>
    </citation>
    <scope>NUCLEOTIDE SEQUENCE [LARGE SCALE GENOMIC DNA]</scope>
    <source>
        <strain evidence="1 2">DSM 44215</strain>
    </source>
</reference>